<dbReference type="AlphaFoldDB" id="A0A117XQ73"/>
<dbReference type="Proteomes" id="UP000065521">
    <property type="component" value="Unassembled WGS sequence"/>
</dbReference>
<dbReference type="InterPro" id="IPR001647">
    <property type="entry name" value="HTH_TetR"/>
</dbReference>
<dbReference type="Pfam" id="PF00440">
    <property type="entry name" value="TetR_N"/>
    <property type="match status" value="1"/>
</dbReference>
<feature type="domain" description="HTH tetR-type" evidence="3">
    <location>
        <begin position="17"/>
        <end position="77"/>
    </location>
</feature>
<reference evidence="4 5" key="1">
    <citation type="submission" date="2015-11" db="EMBL/GenBank/DDBJ databases">
        <title>Expanding the genomic diversity of Burkholderia species for the development of highly accurate diagnostics.</title>
        <authorList>
            <person name="Sahl J."/>
            <person name="Keim P."/>
            <person name="Wagner D."/>
        </authorList>
    </citation>
    <scope>NUCLEOTIDE SEQUENCE [LARGE SCALE GENOMIC DNA]</scope>
    <source>
        <strain evidence="4 5">RF32-BP4</strain>
    </source>
</reference>
<dbReference type="InterPro" id="IPR009057">
    <property type="entry name" value="Homeodomain-like_sf"/>
</dbReference>
<dbReference type="GO" id="GO:0003677">
    <property type="term" value="F:DNA binding"/>
    <property type="evidence" value="ECO:0007669"/>
    <property type="project" value="UniProtKB-UniRule"/>
</dbReference>
<evidence type="ECO:0000256" key="2">
    <source>
        <dbReference type="PROSITE-ProRule" id="PRU00335"/>
    </source>
</evidence>
<sequence length="202" mass="23064">MPRSPSPPAMDSSSKHQLTPDDWIRAAADVLVDKSVDAVRVEVLSKNLGVTRGSFYWHFKDRDDLLSHLLTWWRDTATEQIIDRFEKRNVKARQLLRDLLALPFHGEAAQAAAATELAIRGWARRDEMARQFVDEVDGKRLSYIAQCFSALGFDIAESRKRAFALYSYELAESLLSSQGTGKQKEERRLFMEQMLLSDANED</sequence>
<protein>
    <submittedName>
        <fullName evidence="4">TetR family transcriptional regulator</fullName>
    </submittedName>
</protein>
<gene>
    <name evidence="4" type="ORF">WI38_19935</name>
</gene>
<evidence type="ECO:0000313" key="4">
    <source>
        <dbReference type="EMBL" id="KUZ87963.1"/>
    </source>
</evidence>
<dbReference type="Gene3D" id="1.10.357.10">
    <property type="entry name" value="Tetracycline Repressor, domain 2"/>
    <property type="match status" value="1"/>
</dbReference>
<keyword evidence="1 2" id="KW-0238">DNA-binding</keyword>
<evidence type="ECO:0000313" key="5">
    <source>
        <dbReference type="Proteomes" id="UP000065521"/>
    </source>
</evidence>
<dbReference type="EMBL" id="LOTN01000038">
    <property type="protein sequence ID" value="KUZ87963.1"/>
    <property type="molecule type" value="Genomic_DNA"/>
</dbReference>
<comment type="caution">
    <text evidence="4">The sequence shown here is derived from an EMBL/GenBank/DDBJ whole genome shotgun (WGS) entry which is preliminary data.</text>
</comment>
<proteinExistence type="predicted"/>
<dbReference type="SUPFAM" id="SSF46689">
    <property type="entry name" value="Homeodomain-like"/>
    <property type="match status" value="1"/>
</dbReference>
<accession>A0A117XQ73</accession>
<evidence type="ECO:0000259" key="3">
    <source>
        <dbReference type="PROSITE" id="PS50977"/>
    </source>
</evidence>
<feature type="DNA-binding region" description="H-T-H motif" evidence="2">
    <location>
        <begin position="40"/>
        <end position="59"/>
    </location>
</feature>
<dbReference type="RefSeq" id="WP_059634749.1">
    <property type="nucleotide sequence ID" value="NZ_LOTK01000041.1"/>
</dbReference>
<name>A0A117XQ73_9BURK</name>
<dbReference type="PROSITE" id="PS50977">
    <property type="entry name" value="HTH_TETR_2"/>
    <property type="match status" value="1"/>
</dbReference>
<dbReference type="PRINTS" id="PR00455">
    <property type="entry name" value="HTHTETR"/>
</dbReference>
<organism evidence="4 5">
    <name type="scientific">Burkholderia ubonensis</name>
    <dbReference type="NCBI Taxonomy" id="101571"/>
    <lineage>
        <taxon>Bacteria</taxon>
        <taxon>Pseudomonadati</taxon>
        <taxon>Pseudomonadota</taxon>
        <taxon>Betaproteobacteria</taxon>
        <taxon>Burkholderiales</taxon>
        <taxon>Burkholderiaceae</taxon>
        <taxon>Burkholderia</taxon>
        <taxon>Burkholderia cepacia complex</taxon>
    </lineage>
</organism>
<evidence type="ECO:0000256" key="1">
    <source>
        <dbReference type="ARBA" id="ARBA00023125"/>
    </source>
</evidence>